<dbReference type="InterPro" id="IPR007560">
    <property type="entry name" value="Restrct_endonuc_IV_Mrr"/>
</dbReference>
<name>A0AAP9WG96_LEPIR</name>
<feature type="domain" description="Restriction endonuclease type IV Mrr" evidence="1">
    <location>
        <begin position="99"/>
        <end position="219"/>
    </location>
</feature>
<geneLocation type="plasmid" evidence="2 3">
    <name>p3</name>
</geneLocation>
<dbReference type="RefSeq" id="WP_082271315.1">
    <property type="nucleotide sequence ID" value="NZ_CP043890.1"/>
</dbReference>
<dbReference type="SUPFAM" id="SSF52980">
    <property type="entry name" value="Restriction endonuclease-like"/>
    <property type="match status" value="1"/>
</dbReference>
<reference evidence="2" key="1">
    <citation type="submission" date="2019-09" db="EMBL/GenBank/DDBJ databases">
        <title>Comparative Genomics of Leptospira interrogans Reveals Genome Plasticity - A Common Adaptive Strategy for Survival in Various Hosts.</title>
        <authorList>
            <person name="Ramli S.R."/>
            <person name="Bunk B."/>
            <person name="Goris M."/>
            <person name="Bhuju S."/>
            <person name="Jarek M."/>
            <person name="Sproer C."/>
            <person name="Mustakim S."/>
            <person name="Strommenger B."/>
            <person name="Pessler F."/>
        </authorList>
    </citation>
    <scope>NUCLEOTIDE SEQUENCE</scope>
    <source>
        <strain evidence="2">782</strain>
        <plasmid evidence="2">p3</plasmid>
    </source>
</reference>
<sequence length="228" mass="26158">MAKIISDDLDYLEEKISEETAFSRKAIWLNNGQPIKRNQARSKIISRLKVYQTCVDCSDLNNEILELLEDIASNRTSNFEDDLRKDVTKTILNALHTGKIENFGFERLLKNLFIKLGSRETKIVPRSKDKGSDLIVEFYIFDIVPVQISVQAKHWNESNPVKREEIEQLKTGIESDGTNYGLFITSGIYTQEAMDYVEQLYTEGIIIHLIDGLQLSSLLFKESVFDLT</sequence>
<protein>
    <submittedName>
        <fullName evidence="2">Restriction endonuclease</fullName>
    </submittedName>
</protein>
<dbReference type="GO" id="GO:0003677">
    <property type="term" value="F:DNA binding"/>
    <property type="evidence" value="ECO:0007669"/>
    <property type="project" value="InterPro"/>
</dbReference>
<dbReference type="EMBL" id="CP043890">
    <property type="protein sequence ID" value="QOI45268.1"/>
    <property type="molecule type" value="Genomic_DNA"/>
</dbReference>
<proteinExistence type="predicted"/>
<evidence type="ECO:0000313" key="3">
    <source>
        <dbReference type="Proteomes" id="UP000663124"/>
    </source>
</evidence>
<accession>A0AAP9WG96</accession>
<dbReference type="AlphaFoldDB" id="A0AAP9WG96"/>
<dbReference type="PANTHER" id="PTHR30015:SF7">
    <property type="entry name" value="TYPE IV METHYL-DIRECTED RESTRICTION ENZYME ECOKMRR"/>
    <property type="match status" value="1"/>
</dbReference>
<dbReference type="InterPro" id="IPR052906">
    <property type="entry name" value="Type_IV_Methyl-Rstrct_Enzyme"/>
</dbReference>
<evidence type="ECO:0000313" key="2">
    <source>
        <dbReference type="EMBL" id="QOI45268.1"/>
    </source>
</evidence>
<dbReference type="PANTHER" id="PTHR30015">
    <property type="entry name" value="MRR RESTRICTION SYSTEM PROTEIN"/>
    <property type="match status" value="1"/>
</dbReference>
<dbReference type="Pfam" id="PF04471">
    <property type="entry name" value="Mrr_cat"/>
    <property type="match status" value="1"/>
</dbReference>
<evidence type="ECO:0000259" key="1">
    <source>
        <dbReference type="Pfam" id="PF04471"/>
    </source>
</evidence>
<keyword evidence="2" id="KW-0378">Hydrolase</keyword>
<keyword evidence="2" id="KW-0540">Nuclease</keyword>
<dbReference type="GO" id="GO:0015666">
    <property type="term" value="F:restriction endodeoxyribonuclease activity"/>
    <property type="evidence" value="ECO:0007669"/>
    <property type="project" value="TreeGrafter"/>
</dbReference>
<dbReference type="Gene3D" id="3.40.1350.10">
    <property type="match status" value="1"/>
</dbReference>
<keyword evidence="2" id="KW-0614">Plasmid</keyword>
<dbReference type="InterPro" id="IPR011335">
    <property type="entry name" value="Restrct_endonuc-II-like"/>
</dbReference>
<organism evidence="2 3">
    <name type="scientific">Leptospira interrogans serovar Canicola</name>
    <dbReference type="NCBI Taxonomy" id="211880"/>
    <lineage>
        <taxon>Bacteria</taxon>
        <taxon>Pseudomonadati</taxon>
        <taxon>Spirochaetota</taxon>
        <taxon>Spirochaetia</taxon>
        <taxon>Leptospirales</taxon>
        <taxon>Leptospiraceae</taxon>
        <taxon>Leptospira</taxon>
    </lineage>
</organism>
<dbReference type="Proteomes" id="UP000663124">
    <property type="component" value="Plasmid p3"/>
</dbReference>
<dbReference type="InterPro" id="IPR011856">
    <property type="entry name" value="tRNA_endonuc-like_dom_sf"/>
</dbReference>
<keyword evidence="2" id="KW-0255">Endonuclease</keyword>
<dbReference type="GO" id="GO:0009307">
    <property type="term" value="P:DNA restriction-modification system"/>
    <property type="evidence" value="ECO:0007669"/>
    <property type="project" value="InterPro"/>
</dbReference>
<gene>
    <name evidence="2" type="ORF">Lepto782_23815</name>
</gene>